<evidence type="ECO:0000256" key="2">
    <source>
        <dbReference type="SAM" id="MobiDB-lite"/>
    </source>
</evidence>
<feature type="region of interest" description="Disordered" evidence="2">
    <location>
        <begin position="1"/>
        <end position="21"/>
    </location>
</feature>
<keyword evidence="4" id="KW-1185">Reference proteome</keyword>
<dbReference type="Gene3D" id="1.10.10.10">
    <property type="entry name" value="Winged helix-like DNA-binding domain superfamily/Winged helix DNA-binding domain"/>
    <property type="match status" value="1"/>
</dbReference>
<gene>
    <name evidence="3" type="ORF">FQ377_07805</name>
</gene>
<organism evidence="3 4">
    <name type="scientific">Arthrobacter echini</name>
    <dbReference type="NCBI Taxonomy" id="1529066"/>
    <lineage>
        <taxon>Bacteria</taxon>
        <taxon>Bacillati</taxon>
        <taxon>Actinomycetota</taxon>
        <taxon>Actinomycetes</taxon>
        <taxon>Micrococcales</taxon>
        <taxon>Micrococcaceae</taxon>
        <taxon>Arthrobacter</taxon>
    </lineage>
</organism>
<protein>
    <submittedName>
        <fullName evidence="3">ROK family transcriptional regulator</fullName>
    </submittedName>
</protein>
<dbReference type="AlphaFoldDB" id="A0A5D0XRV1"/>
<evidence type="ECO:0000313" key="3">
    <source>
        <dbReference type="EMBL" id="TYC99171.1"/>
    </source>
</evidence>
<dbReference type="InterPro" id="IPR036388">
    <property type="entry name" value="WH-like_DNA-bd_sf"/>
</dbReference>
<dbReference type="PROSITE" id="PS01125">
    <property type="entry name" value="ROK"/>
    <property type="match status" value="1"/>
</dbReference>
<dbReference type="InterPro" id="IPR011991">
    <property type="entry name" value="ArsR-like_HTH"/>
</dbReference>
<dbReference type="InterPro" id="IPR043129">
    <property type="entry name" value="ATPase_NBD"/>
</dbReference>
<evidence type="ECO:0000313" key="4">
    <source>
        <dbReference type="Proteomes" id="UP000323410"/>
    </source>
</evidence>
<dbReference type="Proteomes" id="UP000323410">
    <property type="component" value="Unassembled WGS sequence"/>
</dbReference>
<name>A0A5D0XRV1_9MICC</name>
<dbReference type="SUPFAM" id="SSF53067">
    <property type="entry name" value="Actin-like ATPase domain"/>
    <property type="match status" value="1"/>
</dbReference>
<dbReference type="Gene3D" id="3.30.420.40">
    <property type="match status" value="2"/>
</dbReference>
<reference evidence="3 4" key="1">
    <citation type="submission" date="2019-08" db="EMBL/GenBank/DDBJ databases">
        <title>Genone of Arthrobacter echini P9.</title>
        <authorList>
            <person name="Bowman J.P."/>
        </authorList>
    </citation>
    <scope>NUCLEOTIDE SEQUENCE [LARGE SCALE GENOMIC DNA]</scope>
    <source>
        <strain evidence="3 4">P9</strain>
    </source>
</reference>
<evidence type="ECO:0000256" key="1">
    <source>
        <dbReference type="ARBA" id="ARBA00006479"/>
    </source>
</evidence>
<dbReference type="InterPro" id="IPR000600">
    <property type="entry name" value="ROK"/>
</dbReference>
<dbReference type="InterPro" id="IPR049874">
    <property type="entry name" value="ROK_cs"/>
</dbReference>
<comment type="caution">
    <text evidence="3">The sequence shown here is derived from an EMBL/GenBank/DDBJ whole genome shotgun (WGS) entry which is preliminary data.</text>
</comment>
<dbReference type="EMBL" id="VSLD01000003">
    <property type="protein sequence ID" value="TYC99171.1"/>
    <property type="molecule type" value="Genomic_DNA"/>
</dbReference>
<dbReference type="Pfam" id="PF13412">
    <property type="entry name" value="HTH_24"/>
    <property type="match status" value="1"/>
</dbReference>
<dbReference type="InterPro" id="IPR036390">
    <property type="entry name" value="WH_DNA-bd_sf"/>
</dbReference>
<dbReference type="SUPFAM" id="SSF46785">
    <property type="entry name" value="Winged helix' DNA-binding domain"/>
    <property type="match status" value="1"/>
</dbReference>
<dbReference type="PANTHER" id="PTHR18964:SF173">
    <property type="entry name" value="GLUCOKINASE"/>
    <property type="match status" value="1"/>
</dbReference>
<sequence length="406" mass="42005">MSDVFDVSDVSGRPGSQSALRRQNQQRLLSALRSGGSQTQAELARQTGLSTATVSNIVKALAAAGVVSTEPTTSSGRRALSVTLEDDGQVAAGIDVGRRHLRVVLAGTSHSIIREASVALPPGHTATDGLTIAADLLDSLLAEGGIDRRALLGAGVGIPGPIDRRTGTVVQGGILPEWVGIDIRGMFRDRLQIPVYIDNDANLGALAQVSWGPHQAVANLLFLKLGSGIGAGLVLDGALFYGHVGVTGELGHTTINEQGVICRCGNRGCLETVASTSTMIELLSRGTREPVDTRQIVERALAGETAVLRVIDDAGVAVGRALAHMANLVNPETIVIGGPLTDLGEILLEPVRRGLSRHAVPIIGETTNLCMSSLGDRAEALGAAAVVLARAGLARPDTAMAQVTQL</sequence>
<comment type="similarity">
    <text evidence="1">Belongs to the ROK (NagC/XylR) family.</text>
</comment>
<dbReference type="RefSeq" id="WP_148600955.1">
    <property type="nucleotide sequence ID" value="NZ_VSLD01000003.1"/>
</dbReference>
<dbReference type="OrthoDB" id="3189808at2"/>
<dbReference type="CDD" id="cd00090">
    <property type="entry name" value="HTH_ARSR"/>
    <property type="match status" value="1"/>
</dbReference>
<dbReference type="Pfam" id="PF00480">
    <property type="entry name" value="ROK"/>
    <property type="match status" value="1"/>
</dbReference>
<dbReference type="PANTHER" id="PTHR18964">
    <property type="entry name" value="ROK (REPRESSOR, ORF, KINASE) FAMILY"/>
    <property type="match status" value="1"/>
</dbReference>
<accession>A0A5D0XRV1</accession>
<proteinExistence type="inferred from homology"/>